<evidence type="ECO:0000256" key="2">
    <source>
        <dbReference type="ARBA" id="ARBA00022679"/>
    </source>
</evidence>
<evidence type="ECO:0000259" key="4">
    <source>
        <dbReference type="Pfam" id="PF00294"/>
    </source>
</evidence>
<name>A0A6J4MVL4_9ACTN</name>
<protein>
    <submittedName>
        <fullName evidence="5">Ribokinase</fullName>
        <ecNumber evidence="5">2.7.1.15</ecNumber>
    </submittedName>
</protein>
<feature type="domain" description="Carbohydrate kinase PfkB" evidence="4">
    <location>
        <begin position="194"/>
        <end position="282"/>
    </location>
</feature>
<dbReference type="AlphaFoldDB" id="A0A6J4MVL4"/>
<dbReference type="InterPro" id="IPR052700">
    <property type="entry name" value="Carb_kinase_PfkB-like"/>
</dbReference>
<comment type="similarity">
    <text evidence="1">Belongs to the carbohydrate kinase PfkB family.</text>
</comment>
<evidence type="ECO:0000256" key="1">
    <source>
        <dbReference type="ARBA" id="ARBA00010688"/>
    </source>
</evidence>
<evidence type="ECO:0000313" key="5">
    <source>
        <dbReference type="EMBL" id="CAA9367850.1"/>
    </source>
</evidence>
<accession>A0A6J4MVL4</accession>
<dbReference type="Pfam" id="PF00294">
    <property type="entry name" value="PfkB"/>
    <property type="match status" value="1"/>
</dbReference>
<sequence>MREDGTGNAGGVVVLGPVSWNEILLVDALPEARPHTVFAEASYETLGGTSAGKALHLTDLGVAVGLRTPVGDDRHGRQVLDALATAGVAPHVLAPAGPTEHHVNVMTASGARLSIYATPPADTTATVTADDLAGARALVLDLAPWTQRLAVELGRRDRDHGPAVWTDLHDTDGSDPWRQPFIDAATHVLCSDDSLADPLGFLHHVVDGGAAVAVCTLGAQGAVAVDADHREWRVSAHPVEQVVDTNGAGDAFFAGVLAATLDGADLPAALDAGARQATRALESRHLSPLLGI</sequence>
<proteinExistence type="inferred from homology"/>
<dbReference type="EMBL" id="CADCUM010000010">
    <property type="protein sequence ID" value="CAA9367850.1"/>
    <property type="molecule type" value="Genomic_DNA"/>
</dbReference>
<evidence type="ECO:0000256" key="3">
    <source>
        <dbReference type="ARBA" id="ARBA00022777"/>
    </source>
</evidence>
<dbReference type="SUPFAM" id="SSF53613">
    <property type="entry name" value="Ribokinase-like"/>
    <property type="match status" value="1"/>
</dbReference>
<dbReference type="EC" id="2.7.1.15" evidence="5"/>
<dbReference type="InterPro" id="IPR002173">
    <property type="entry name" value="Carboh/pur_kinase_PfkB_CS"/>
</dbReference>
<dbReference type="InterPro" id="IPR011611">
    <property type="entry name" value="PfkB_dom"/>
</dbReference>
<dbReference type="Gene3D" id="3.40.1190.20">
    <property type="match status" value="1"/>
</dbReference>
<keyword evidence="3 5" id="KW-0418">Kinase</keyword>
<dbReference type="PROSITE" id="PS00584">
    <property type="entry name" value="PFKB_KINASES_2"/>
    <property type="match status" value="1"/>
</dbReference>
<dbReference type="PANTHER" id="PTHR43320">
    <property type="entry name" value="SUGAR KINASE"/>
    <property type="match status" value="1"/>
</dbReference>
<dbReference type="GO" id="GO:0004747">
    <property type="term" value="F:ribokinase activity"/>
    <property type="evidence" value="ECO:0007669"/>
    <property type="project" value="UniProtKB-EC"/>
</dbReference>
<gene>
    <name evidence="5" type="ORF">AVDCRST_MAG32-253</name>
</gene>
<organism evidence="5">
    <name type="scientific">uncultured Nocardioides sp</name>
    <dbReference type="NCBI Taxonomy" id="198441"/>
    <lineage>
        <taxon>Bacteria</taxon>
        <taxon>Bacillati</taxon>
        <taxon>Actinomycetota</taxon>
        <taxon>Actinomycetes</taxon>
        <taxon>Propionibacteriales</taxon>
        <taxon>Nocardioidaceae</taxon>
        <taxon>Nocardioides</taxon>
        <taxon>environmental samples</taxon>
    </lineage>
</organism>
<reference evidence="5" key="1">
    <citation type="submission" date="2020-02" db="EMBL/GenBank/DDBJ databases">
        <authorList>
            <person name="Meier V. D."/>
        </authorList>
    </citation>
    <scope>NUCLEOTIDE SEQUENCE</scope>
    <source>
        <strain evidence="5">AVDCRST_MAG32</strain>
    </source>
</reference>
<dbReference type="InterPro" id="IPR029056">
    <property type="entry name" value="Ribokinase-like"/>
</dbReference>
<keyword evidence="2 5" id="KW-0808">Transferase</keyword>